<evidence type="ECO:0000313" key="4">
    <source>
        <dbReference type="Proteomes" id="UP000034805"/>
    </source>
</evidence>
<dbReference type="Proteomes" id="UP000034805">
    <property type="component" value="Unassembled WGS sequence"/>
</dbReference>
<accession>A0A0P7V7H0</accession>
<evidence type="ECO:0000313" key="3">
    <source>
        <dbReference type="EMBL" id="KPP70835.1"/>
    </source>
</evidence>
<reference evidence="3 4" key="1">
    <citation type="submission" date="2015-08" db="EMBL/GenBank/DDBJ databases">
        <title>The genome of the Asian arowana (Scleropages formosus).</title>
        <authorList>
            <person name="Tan M.H."/>
            <person name="Gan H.M."/>
            <person name="Croft L.J."/>
            <person name="Austin C.M."/>
        </authorList>
    </citation>
    <scope>NUCLEOTIDE SEQUENCE [LARGE SCALE GENOMIC DNA]</scope>
    <source>
        <strain evidence="3">Aro1</strain>
    </source>
</reference>
<evidence type="ECO:0000256" key="1">
    <source>
        <dbReference type="SAM" id="MobiDB-lite"/>
    </source>
</evidence>
<protein>
    <recommendedName>
        <fullName evidence="2">Zinc-ribbon domain-containing protein</fullName>
    </recommendedName>
</protein>
<feature type="compositionally biased region" description="Polar residues" evidence="1">
    <location>
        <begin position="131"/>
        <end position="140"/>
    </location>
</feature>
<organism evidence="3 4">
    <name type="scientific">Scleropages formosus</name>
    <name type="common">Asian bonytongue</name>
    <name type="synonym">Osteoglossum formosum</name>
    <dbReference type="NCBI Taxonomy" id="113540"/>
    <lineage>
        <taxon>Eukaryota</taxon>
        <taxon>Metazoa</taxon>
        <taxon>Chordata</taxon>
        <taxon>Craniata</taxon>
        <taxon>Vertebrata</taxon>
        <taxon>Euteleostomi</taxon>
        <taxon>Actinopterygii</taxon>
        <taxon>Neopterygii</taxon>
        <taxon>Teleostei</taxon>
        <taxon>Osteoglossocephala</taxon>
        <taxon>Osteoglossomorpha</taxon>
        <taxon>Osteoglossiformes</taxon>
        <taxon>Osteoglossidae</taxon>
        <taxon>Scleropages</taxon>
    </lineage>
</organism>
<name>A0A0P7V7H0_SCLFO</name>
<feature type="region of interest" description="Disordered" evidence="1">
    <location>
        <begin position="131"/>
        <end position="162"/>
    </location>
</feature>
<evidence type="ECO:0000259" key="2">
    <source>
        <dbReference type="Pfam" id="PF13240"/>
    </source>
</evidence>
<sequence length="162" mass="17373">MGNLYITNVAGALLKAAAQSRACMTMSCTKSTIIISSVLGSVANCPKTFSTAQMYPYHASKVFPRAQCIQRIQVLCPSNKYAVGPLSFRDAMILHFCPHCGTKLQAGFKFCPSCGEKLPCDGDAESQTAQKHNVNSSKLSDMTVGGRKTDPGSVNTFPKIKT</sequence>
<proteinExistence type="predicted"/>
<gene>
    <name evidence="3" type="ORF">Z043_110297</name>
</gene>
<dbReference type="Pfam" id="PF13240">
    <property type="entry name" value="Zn_Ribbon_1"/>
    <property type="match status" value="1"/>
</dbReference>
<dbReference type="InterPro" id="IPR026870">
    <property type="entry name" value="Zinc_ribbon_dom"/>
</dbReference>
<dbReference type="AlphaFoldDB" id="A0A0P7V7H0"/>
<feature type="domain" description="Zinc-ribbon" evidence="2">
    <location>
        <begin position="96"/>
        <end position="118"/>
    </location>
</feature>
<comment type="caution">
    <text evidence="3">The sequence shown here is derived from an EMBL/GenBank/DDBJ whole genome shotgun (WGS) entry which is preliminary data.</text>
</comment>
<dbReference type="EMBL" id="JARO02003279">
    <property type="protein sequence ID" value="KPP70835.1"/>
    <property type="molecule type" value="Genomic_DNA"/>
</dbReference>